<dbReference type="NCBIfam" id="TIGR01036">
    <property type="entry name" value="pyrD_sub2"/>
    <property type="match status" value="1"/>
</dbReference>
<evidence type="ECO:0000256" key="5">
    <source>
        <dbReference type="ARBA" id="ARBA00022630"/>
    </source>
</evidence>
<comment type="pathway">
    <text evidence="3 11">Pyrimidine metabolism; UMP biosynthesis via de novo pathway; orotate from (S)-dihydroorotate (quinone route): step 1/1.</text>
</comment>
<evidence type="ECO:0000313" key="13">
    <source>
        <dbReference type="EMBL" id="RIA56842.1"/>
    </source>
</evidence>
<feature type="binding site" evidence="11">
    <location>
        <position position="170"/>
    </location>
    <ligand>
        <name>substrate</name>
    </ligand>
</feature>
<evidence type="ECO:0000256" key="8">
    <source>
        <dbReference type="ARBA" id="ARBA00023002"/>
    </source>
</evidence>
<keyword evidence="8 11" id="KW-0560">Oxidoreductase</keyword>
<feature type="binding site" evidence="11">
    <location>
        <position position="265"/>
    </location>
    <ligand>
        <name>FMN</name>
        <dbReference type="ChEBI" id="CHEBI:58210"/>
    </ligand>
</feature>
<comment type="subcellular location">
    <subcellularLocation>
        <location evidence="11">Cell membrane</location>
        <topology evidence="11">Peripheral membrane protein</topology>
    </subcellularLocation>
    <subcellularLocation>
        <location evidence="2">Membrane</location>
    </subcellularLocation>
</comment>
<comment type="caution">
    <text evidence="13">The sequence shown here is derived from an EMBL/GenBank/DDBJ whole genome shotgun (WGS) entry which is preliminary data.</text>
</comment>
<feature type="binding site" evidence="11">
    <location>
        <position position="66"/>
    </location>
    <ligand>
        <name>substrate</name>
    </ligand>
</feature>
<dbReference type="RefSeq" id="WP_119061598.1">
    <property type="nucleotide sequence ID" value="NZ_QXDF01000001.1"/>
</dbReference>
<comment type="cofactor">
    <cofactor evidence="11">
        <name>FMN</name>
        <dbReference type="ChEBI" id="CHEBI:58210"/>
    </cofactor>
    <text evidence="11">Binds 1 FMN per subunit.</text>
</comment>
<dbReference type="SUPFAM" id="SSF51395">
    <property type="entry name" value="FMN-linked oxidoreductases"/>
    <property type="match status" value="1"/>
</dbReference>
<dbReference type="InterPro" id="IPR050074">
    <property type="entry name" value="DHO_dehydrogenase"/>
</dbReference>
<evidence type="ECO:0000256" key="11">
    <source>
        <dbReference type="HAMAP-Rule" id="MF_00225"/>
    </source>
</evidence>
<evidence type="ECO:0000256" key="2">
    <source>
        <dbReference type="ARBA" id="ARBA00004370"/>
    </source>
</evidence>
<evidence type="ECO:0000256" key="9">
    <source>
        <dbReference type="ARBA" id="ARBA00023136"/>
    </source>
</evidence>
<dbReference type="PROSITE" id="PS00911">
    <property type="entry name" value="DHODEHASE_1"/>
    <property type="match status" value="1"/>
</dbReference>
<dbReference type="EMBL" id="QXDF01000001">
    <property type="protein sequence ID" value="RIA56842.1"/>
    <property type="molecule type" value="Genomic_DNA"/>
</dbReference>
<feature type="binding site" evidence="11">
    <location>
        <begin position="62"/>
        <end position="66"/>
    </location>
    <ligand>
        <name>FMN</name>
        <dbReference type="ChEBI" id="CHEBI:58210"/>
    </ligand>
</feature>
<dbReference type="HAMAP" id="MF_00225">
    <property type="entry name" value="DHO_dh_type2"/>
    <property type="match status" value="1"/>
</dbReference>
<dbReference type="AlphaFoldDB" id="A0A397Q6Y3"/>
<comment type="catalytic activity">
    <reaction evidence="10 11">
        <text>(S)-dihydroorotate + a quinone = orotate + a quinol</text>
        <dbReference type="Rhea" id="RHEA:30187"/>
        <dbReference type="ChEBI" id="CHEBI:24646"/>
        <dbReference type="ChEBI" id="CHEBI:30839"/>
        <dbReference type="ChEBI" id="CHEBI:30864"/>
        <dbReference type="ChEBI" id="CHEBI:132124"/>
        <dbReference type="EC" id="1.3.5.2"/>
    </reaction>
</comment>
<feature type="binding site" evidence="11">
    <location>
        <position position="175"/>
    </location>
    <ligand>
        <name>substrate</name>
    </ligand>
</feature>
<dbReference type="PANTHER" id="PTHR48109:SF4">
    <property type="entry name" value="DIHYDROOROTATE DEHYDROGENASE (QUINONE), MITOCHONDRIAL"/>
    <property type="match status" value="1"/>
</dbReference>
<dbReference type="Pfam" id="PF01180">
    <property type="entry name" value="DHO_dh"/>
    <property type="match status" value="1"/>
</dbReference>
<feature type="domain" description="Dihydroorotate dehydrogenase catalytic" evidence="12">
    <location>
        <begin position="45"/>
        <end position="337"/>
    </location>
</feature>
<feature type="binding site" evidence="11">
    <location>
        <begin position="243"/>
        <end position="244"/>
    </location>
    <ligand>
        <name>substrate</name>
    </ligand>
</feature>
<dbReference type="Gene3D" id="3.20.20.70">
    <property type="entry name" value="Aldolase class I"/>
    <property type="match status" value="1"/>
</dbReference>
<dbReference type="GO" id="GO:0005886">
    <property type="term" value="C:plasma membrane"/>
    <property type="evidence" value="ECO:0007669"/>
    <property type="project" value="UniProtKB-SubCell"/>
</dbReference>
<keyword evidence="5 11" id="KW-0285">Flavoprotein</keyword>
<dbReference type="NCBIfam" id="NF003645">
    <property type="entry name" value="PRK05286.1-2"/>
    <property type="match status" value="1"/>
</dbReference>
<dbReference type="OrthoDB" id="9802377at2"/>
<keyword evidence="14" id="KW-1185">Reference proteome</keyword>
<proteinExistence type="inferred from homology"/>
<dbReference type="EC" id="1.3.5.2" evidence="11"/>
<comment type="function">
    <text evidence="1 11">Catalyzes the conversion of dihydroorotate to orotate with quinone as electron acceptor.</text>
</comment>
<comment type="similarity">
    <text evidence="4 11">Belongs to the dihydroorotate dehydrogenase family. Type 2 subfamily.</text>
</comment>
<gene>
    <name evidence="11" type="primary">pyrD</name>
    <name evidence="13" type="ORF">BXY53_1955</name>
</gene>
<name>A0A397Q6Y3_9HYPH</name>
<feature type="binding site" evidence="11">
    <location>
        <begin position="111"/>
        <end position="115"/>
    </location>
    <ligand>
        <name>substrate</name>
    </ligand>
</feature>
<dbReference type="GO" id="GO:0106430">
    <property type="term" value="F:dihydroorotate dehydrogenase (quinone) activity"/>
    <property type="evidence" value="ECO:0007669"/>
    <property type="project" value="UniProtKB-EC"/>
</dbReference>
<feature type="binding site" evidence="11">
    <location>
        <position position="86"/>
    </location>
    <ligand>
        <name>FMN</name>
        <dbReference type="ChEBI" id="CHEBI:58210"/>
    </ligand>
</feature>
<keyword evidence="11" id="KW-1003">Cell membrane</keyword>
<feature type="binding site" evidence="11">
    <location>
        <position position="242"/>
    </location>
    <ligand>
        <name>FMN</name>
        <dbReference type="ChEBI" id="CHEBI:58210"/>
    </ligand>
</feature>
<feature type="binding site" evidence="11">
    <location>
        <position position="214"/>
    </location>
    <ligand>
        <name>FMN</name>
        <dbReference type="ChEBI" id="CHEBI:58210"/>
    </ligand>
</feature>
<sequence>MKSSVLRLAQAGLLTLDPERAHDLTLRALERGLYPKPELPQDRRLAQDLFGCHFANPVGMAAGFDKDARVLRPLFELGFGFVEVGTVTPEPQPGNPRPRIFRLIRQRGVINRLGFNSQGHEAVRARLARQRFQGVVGVNIGANKESDNFIADYEAGLRAFADCADYFTVNVSSPNTPGLRALQTPDRLNTLLERLTAVRVDLAGTTPAPPLLVKLSPDIPEDELPEVVQAVLAHDVAGLILTNTTLSRPDLESVPQASETGGLSGRPLFPLATRVLAQVYVLSEGRLPLIGVGGVDSAETAVAKVQAGASLVQLYSGLIYEGVGLVAEILNGLAAALDRAGAATLADLRGTRAREWAAEPPA</sequence>
<dbReference type="GO" id="GO:0006207">
    <property type="term" value="P:'de novo' pyrimidine nucleobase biosynthetic process"/>
    <property type="evidence" value="ECO:0007669"/>
    <property type="project" value="UniProtKB-UniRule"/>
</dbReference>
<dbReference type="Proteomes" id="UP000266273">
    <property type="component" value="Unassembled WGS sequence"/>
</dbReference>
<dbReference type="CDD" id="cd04738">
    <property type="entry name" value="DHOD_2_like"/>
    <property type="match status" value="1"/>
</dbReference>
<dbReference type="PROSITE" id="PS00912">
    <property type="entry name" value="DHODEHASE_2"/>
    <property type="match status" value="1"/>
</dbReference>
<evidence type="ECO:0000256" key="7">
    <source>
        <dbReference type="ARBA" id="ARBA00022975"/>
    </source>
</evidence>
<dbReference type="InterPro" id="IPR005720">
    <property type="entry name" value="Dihydroorotate_DH_cat"/>
</dbReference>
<dbReference type="InterPro" id="IPR005719">
    <property type="entry name" value="Dihydroorotate_DH_2"/>
</dbReference>
<keyword evidence="9 11" id="KW-0472">Membrane</keyword>
<keyword evidence="7 11" id="KW-0665">Pyrimidine biosynthesis</keyword>
<dbReference type="PANTHER" id="PTHR48109">
    <property type="entry name" value="DIHYDROOROTATE DEHYDROGENASE (QUINONE), MITOCHONDRIAL-RELATED"/>
    <property type="match status" value="1"/>
</dbReference>
<dbReference type="NCBIfam" id="NF003652">
    <property type="entry name" value="PRK05286.2-5"/>
    <property type="match status" value="1"/>
</dbReference>
<keyword evidence="6 11" id="KW-0288">FMN</keyword>
<dbReference type="InterPro" id="IPR013785">
    <property type="entry name" value="Aldolase_TIM"/>
</dbReference>
<organism evidence="13 14">
    <name type="scientific">Dichotomicrobium thermohalophilum</name>
    <dbReference type="NCBI Taxonomy" id="933063"/>
    <lineage>
        <taxon>Bacteria</taxon>
        <taxon>Pseudomonadati</taxon>
        <taxon>Pseudomonadota</taxon>
        <taxon>Alphaproteobacteria</taxon>
        <taxon>Hyphomicrobiales</taxon>
        <taxon>Hyphomicrobiaceae</taxon>
        <taxon>Dichotomicrobium</taxon>
    </lineage>
</organism>
<evidence type="ECO:0000313" key="14">
    <source>
        <dbReference type="Proteomes" id="UP000266273"/>
    </source>
</evidence>
<evidence type="ECO:0000256" key="4">
    <source>
        <dbReference type="ARBA" id="ARBA00005359"/>
    </source>
</evidence>
<reference evidence="13 14" key="1">
    <citation type="submission" date="2018-08" db="EMBL/GenBank/DDBJ databases">
        <title>Genomic Encyclopedia of Archaeal and Bacterial Type Strains, Phase II (KMG-II): from individual species to whole genera.</title>
        <authorList>
            <person name="Goeker M."/>
        </authorList>
    </citation>
    <scope>NUCLEOTIDE SEQUENCE [LARGE SCALE GENOMIC DNA]</scope>
    <source>
        <strain evidence="13 14">DSM 5002</strain>
    </source>
</reference>
<comment type="subunit">
    <text evidence="11">Monomer.</text>
</comment>
<dbReference type="UniPathway" id="UPA00070">
    <property type="reaction ID" value="UER00946"/>
</dbReference>
<feature type="binding site" evidence="11">
    <location>
        <position position="139"/>
    </location>
    <ligand>
        <name>FMN</name>
        <dbReference type="ChEBI" id="CHEBI:58210"/>
    </ligand>
</feature>
<feature type="active site" description="Nucleophile" evidence="11">
    <location>
        <position position="173"/>
    </location>
</feature>
<dbReference type="GO" id="GO:0005737">
    <property type="term" value="C:cytoplasm"/>
    <property type="evidence" value="ECO:0007669"/>
    <property type="project" value="InterPro"/>
</dbReference>
<feature type="binding site" evidence="11">
    <location>
        <position position="170"/>
    </location>
    <ligand>
        <name>FMN</name>
        <dbReference type="ChEBI" id="CHEBI:58210"/>
    </ligand>
</feature>
<evidence type="ECO:0000256" key="1">
    <source>
        <dbReference type="ARBA" id="ARBA00003125"/>
    </source>
</evidence>
<evidence type="ECO:0000256" key="6">
    <source>
        <dbReference type="ARBA" id="ARBA00022643"/>
    </source>
</evidence>
<evidence type="ECO:0000256" key="3">
    <source>
        <dbReference type="ARBA" id="ARBA00005161"/>
    </source>
</evidence>
<dbReference type="GO" id="GO:0044205">
    <property type="term" value="P:'de novo' UMP biosynthetic process"/>
    <property type="evidence" value="ECO:0007669"/>
    <property type="project" value="UniProtKB-UniRule"/>
</dbReference>
<protein>
    <recommendedName>
        <fullName evidence="11">Dihydroorotate dehydrogenase (quinone)</fullName>
        <ecNumber evidence="11">1.3.5.2</ecNumber>
    </recommendedName>
    <alternativeName>
        <fullName evidence="11">DHOdehase</fullName>
        <shortName evidence="11">DHOD</shortName>
        <shortName evidence="11">DHODase</shortName>
    </alternativeName>
    <alternativeName>
        <fullName evidence="11">Dihydroorotate oxidase</fullName>
    </alternativeName>
</protein>
<evidence type="ECO:0000256" key="10">
    <source>
        <dbReference type="ARBA" id="ARBA00048639"/>
    </source>
</evidence>
<dbReference type="InterPro" id="IPR001295">
    <property type="entry name" value="Dihydroorotate_DH_CS"/>
</dbReference>
<feature type="binding site" evidence="11">
    <location>
        <position position="294"/>
    </location>
    <ligand>
        <name>FMN</name>
        <dbReference type="ChEBI" id="CHEBI:58210"/>
    </ligand>
</feature>
<accession>A0A397Q6Y3</accession>
<evidence type="ECO:0000259" key="12">
    <source>
        <dbReference type="Pfam" id="PF01180"/>
    </source>
</evidence>
<feature type="binding site" evidence="11">
    <location>
        <begin position="315"/>
        <end position="316"/>
    </location>
    <ligand>
        <name>FMN</name>
        <dbReference type="ChEBI" id="CHEBI:58210"/>
    </ligand>
</feature>